<dbReference type="AlphaFoldDB" id="A0AAD6D446"/>
<dbReference type="EMBL" id="JAQIZZ010000002">
    <property type="protein sequence ID" value="KAJ5552711.1"/>
    <property type="molecule type" value="Genomic_DNA"/>
</dbReference>
<evidence type="ECO:0000313" key="2">
    <source>
        <dbReference type="EMBL" id="KAJ5552711.1"/>
    </source>
</evidence>
<name>A0AAD6D446_9EURO</name>
<feature type="compositionally biased region" description="Polar residues" evidence="1">
    <location>
        <begin position="41"/>
        <end position="50"/>
    </location>
</feature>
<accession>A0AAD6D446</accession>
<feature type="compositionally biased region" description="Polar residues" evidence="1">
    <location>
        <begin position="19"/>
        <end position="28"/>
    </location>
</feature>
<feature type="compositionally biased region" description="Polar residues" evidence="1">
    <location>
        <begin position="58"/>
        <end position="82"/>
    </location>
</feature>
<protein>
    <submittedName>
        <fullName evidence="2">Uncharacterized protein</fullName>
    </submittedName>
</protein>
<gene>
    <name evidence="2" type="ORF">N7494_002089</name>
</gene>
<proteinExistence type="predicted"/>
<sequence length="339" mass="36506">MLACADPDTGETEARISSMAGQSNSLSRIASRPQPYYDIDGSNSGDTQTPAAFLCPLPSTTQHGYQPSSPQSYNPTLPGSSTDAFLRSLHGDTRQYMIAVESNEPTHFGREKEIGNHPGPDLNSSGRFGFPPTFQTENNNHSSQGQSYVDIAELLTPHISDTPEASSSFLAAPVPVVPRGTLCSDSNISEGVAAHLAEFSSAVFNTQAEIAGIASAVAEYIAWMRKVPAALTPPNTTLIYSNLLETIEERLREMGEMAQTKPRAAFREMMRGIQMLGPVGAPIYSSLDGIEEKFEKQSADVADFFSMRYNACALMSEQASSMPQGPATQNRSRESPGPE</sequence>
<feature type="compositionally biased region" description="Polar residues" evidence="1">
    <location>
        <begin position="317"/>
        <end position="330"/>
    </location>
</feature>
<keyword evidence="3" id="KW-1185">Reference proteome</keyword>
<organism evidence="2 3">
    <name type="scientific">Penicillium frequentans</name>
    <dbReference type="NCBI Taxonomy" id="3151616"/>
    <lineage>
        <taxon>Eukaryota</taxon>
        <taxon>Fungi</taxon>
        <taxon>Dikarya</taxon>
        <taxon>Ascomycota</taxon>
        <taxon>Pezizomycotina</taxon>
        <taxon>Eurotiomycetes</taxon>
        <taxon>Eurotiomycetidae</taxon>
        <taxon>Eurotiales</taxon>
        <taxon>Aspergillaceae</taxon>
        <taxon>Penicillium</taxon>
    </lineage>
</organism>
<reference evidence="2 3" key="1">
    <citation type="journal article" date="2023" name="IMA Fungus">
        <title>Comparative genomic study of the Penicillium genus elucidates a diverse pangenome and 15 lateral gene transfer events.</title>
        <authorList>
            <person name="Petersen C."/>
            <person name="Sorensen T."/>
            <person name="Nielsen M.R."/>
            <person name="Sondergaard T.E."/>
            <person name="Sorensen J.L."/>
            <person name="Fitzpatrick D.A."/>
            <person name="Frisvad J.C."/>
            <person name="Nielsen K.L."/>
        </authorList>
    </citation>
    <scope>NUCLEOTIDE SEQUENCE [LARGE SCALE GENOMIC DNA]</scope>
    <source>
        <strain evidence="2 3">IBT 35679</strain>
    </source>
</reference>
<feature type="region of interest" description="Disordered" evidence="1">
    <location>
        <begin position="317"/>
        <end position="339"/>
    </location>
</feature>
<feature type="region of interest" description="Disordered" evidence="1">
    <location>
        <begin position="1"/>
        <end position="82"/>
    </location>
</feature>
<comment type="caution">
    <text evidence="2">The sequence shown here is derived from an EMBL/GenBank/DDBJ whole genome shotgun (WGS) entry which is preliminary data.</text>
</comment>
<evidence type="ECO:0000313" key="3">
    <source>
        <dbReference type="Proteomes" id="UP001220324"/>
    </source>
</evidence>
<dbReference type="Proteomes" id="UP001220324">
    <property type="component" value="Unassembled WGS sequence"/>
</dbReference>
<evidence type="ECO:0000256" key="1">
    <source>
        <dbReference type="SAM" id="MobiDB-lite"/>
    </source>
</evidence>